<evidence type="ECO:0000256" key="1">
    <source>
        <dbReference type="SAM" id="MobiDB-lite"/>
    </source>
</evidence>
<evidence type="ECO:0000259" key="2">
    <source>
        <dbReference type="PROSITE" id="PS50181"/>
    </source>
</evidence>
<sequence length="362" mass="40880">MSASRSSGKQKRDGGRDDTAMETKHNKTRAPANRLLVDQAKSTNTDQAKSTNTEQLLISTNMTAPNRSCLPPDILEEILDLLPTKSIERFRSVSKSFFSLLAIKFNLPKLQHYPCITNSSKYGMNSEYIGGDVKNEGFRAPDELLFAAPDQRLCLLLGSCNRLVVLNVSNQCGAKWETFVWNPFTGICRKLPHRYCSYAYGFGCDSACNDYKVFAATALHWRPREESSRGEKGDQFIAAIAFDLEKEKFHLVHGPPVQISPAGYVSRLGVVGEYLCFSHSPGYKRNIIWEREGRVEYVCDFIPQYFKDGRCMMLQFCCDLHVLKWNNNLEESDEAEKYSKKIKLGRALGVPYAQTLTSPYAS</sequence>
<proteinExistence type="predicted"/>
<dbReference type="EMBL" id="JAKUCV010001370">
    <property type="protein sequence ID" value="KAJ4846664.1"/>
    <property type="molecule type" value="Genomic_DNA"/>
</dbReference>
<reference evidence="3" key="1">
    <citation type="submission" date="2022-02" db="EMBL/GenBank/DDBJ databases">
        <authorList>
            <person name="Henning P.M."/>
            <person name="McCubbin A.G."/>
            <person name="Shore J.S."/>
        </authorList>
    </citation>
    <scope>NUCLEOTIDE SEQUENCE</scope>
    <source>
        <strain evidence="3">F60SS</strain>
        <tissue evidence="3">Leaves</tissue>
    </source>
</reference>
<dbReference type="InterPro" id="IPR050796">
    <property type="entry name" value="SCF_F-box_component"/>
</dbReference>
<dbReference type="SMART" id="SM00256">
    <property type="entry name" value="FBOX"/>
    <property type="match status" value="1"/>
</dbReference>
<feature type="domain" description="F-box" evidence="2">
    <location>
        <begin position="64"/>
        <end position="110"/>
    </location>
</feature>
<organism evidence="3 4">
    <name type="scientific">Turnera subulata</name>
    <dbReference type="NCBI Taxonomy" id="218843"/>
    <lineage>
        <taxon>Eukaryota</taxon>
        <taxon>Viridiplantae</taxon>
        <taxon>Streptophyta</taxon>
        <taxon>Embryophyta</taxon>
        <taxon>Tracheophyta</taxon>
        <taxon>Spermatophyta</taxon>
        <taxon>Magnoliopsida</taxon>
        <taxon>eudicotyledons</taxon>
        <taxon>Gunneridae</taxon>
        <taxon>Pentapetalae</taxon>
        <taxon>rosids</taxon>
        <taxon>fabids</taxon>
        <taxon>Malpighiales</taxon>
        <taxon>Passifloraceae</taxon>
        <taxon>Turnera</taxon>
    </lineage>
</organism>
<gene>
    <name evidence="3" type="ORF">Tsubulata_038011</name>
</gene>
<dbReference type="PROSITE" id="PS50181">
    <property type="entry name" value="FBOX"/>
    <property type="match status" value="1"/>
</dbReference>
<evidence type="ECO:0000313" key="3">
    <source>
        <dbReference type="EMBL" id="KAJ4846664.1"/>
    </source>
</evidence>
<comment type="caution">
    <text evidence="3">The sequence shown here is derived from an EMBL/GenBank/DDBJ whole genome shotgun (WGS) entry which is preliminary data.</text>
</comment>
<evidence type="ECO:0000313" key="4">
    <source>
        <dbReference type="Proteomes" id="UP001141552"/>
    </source>
</evidence>
<dbReference type="InterPro" id="IPR001810">
    <property type="entry name" value="F-box_dom"/>
</dbReference>
<dbReference type="Proteomes" id="UP001141552">
    <property type="component" value="Unassembled WGS sequence"/>
</dbReference>
<keyword evidence="4" id="KW-1185">Reference proteome</keyword>
<dbReference type="AlphaFoldDB" id="A0A9Q0GAK7"/>
<accession>A0A9Q0GAK7</accession>
<protein>
    <recommendedName>
        <fullName evidence="2">F-box domain-containing protein</fullName>
    </recommendedName>
</protein>
<feature type="compositionally biased region" description="Basic and acidic residues" evidence="1">
    <location>
        <begin position="10"/>
        <end position="25"/>
    </location>
</feature>
<feature type="region of interest" description="Disordered" evidence="1">
    <location>
        <begin position="1"/>
        <end position="51"/>
    </location>
</feature>
<dbReference type="InterPro" id="IPR036047">
    <property type="entry name" value="F-box-like_dom_sf"/>
</dbReference>
<dbReference type="PANTHER" id="PTHR31672:SF13">
    <property type="entry name" value="F-BOX PROTEIN CPR30-LIKE"/>
    <property type="match status" value="1"/>
</dbReference>
<dbReference type="OrthoDB" id="5319261at2759"/>
<dbReference type="Pfam" id="PF00646">
    <property type="entry name" value="F-box"/>
    <property type="match status" value="1"/>
</dbReference>
<dbReference type="PANTHER" id="PTHR31672">
    <property type="entry name" value="BNACNNG10540D PROTEIN"/>
    <property type="match status" value="1"/>
</dbReference>
<reference evidence="3" key="2">
    <citation type="journal article" date="2023" name="Plants (Basel)">
        <title>Annotation of the Turnera subulata (Passifloraceae) Draft Genome Reveals the S-Locus Evolved after the Divergence of Turneroideae from Passifloroideae in a Stepwise Manner.</title>
        <authorList>
            <person name="Henning P.M."/>
            <person name="Roalson E.H."/>
            <person name="Mir W."/>
            <person name="McCubbin A.G."/>
            <person name="Shore J.S."/>
        </authorList>
    </citation>
    <scope>NUCLEOTIDE SEQUENCE</scope>
    <source>
        <strain evidence="3">F60SS</strain>
    </source>
</reference>
<dbReference type="SUPFAM" id="SSF81383">
    <property type="entry name" value="F-box domain"/>
    <property type="match status" value="1"/>
</dbReference>
<name>A0A9Q0GAK7_9ROSI</name>
<feature type="compositionally biased region" description="Polar residues" evidence="1">
    <location>
        <begin position="40"/>
        <end position="51"/>
    </location>
</feature>